<name>A0A9X2AIV8_9FLAO</name>
<dbReference type="Proteomes" id="UP001139369">
    <property type="component" value="Unassembled WGS sequence"/>
</dbReference>
<protein>
    <submittedName>
        <fullName evidence="1">Uncharacterized protein</fullName>
    </submittedName>
</protein>
<comment type="caution">
    <text evidence="1">The sequence shown here is derived from an EMBL/GenBank/DDBJ whole genome shotgun (WGS) entry which is preliminary data.</text>
</comment>
<evidence type="ECO:0000313" key="2">
    <source>
        <dbReference type="Proteomes" id="UP001139369"/>
    </source>
</evidence>
<organism evidence="1 2">
    <name type="scientific">Polaribacter marinus</name>
    <dbReference type="NCBI Taxonomy" id="2916838"/>
    <lineage>
        <taxon>Bacteria</taxon>
        <taxon>Pseudomonadati</taxon>
        <taxon>Bacteroidota</taxon>
        <taxon>Flavobacteriia</taxon>
        <taxon>Flavobacteriales</taxon>
        <taxon>Flavobacteriaceae</taxon>
    </lineage>
</organism>
<sequence>MNKIILIICIFTSAFVFSQKKHVSYINTNSLSISVTSSKELETINWQDIKEVFKDNDPESDVSLEIKVKLEEKSTNKLSYKYDYSFKSNSKAKDIDSLIVRMKKGVNYINRVTKNLKK</sequence>
<accession>A0A9X2AIV8</accession>
<evidence type="ECO:0000313" key="1">
    <source>
        <dbReference type="EMBL" id="MCI2228911.1"/>
    </source>
</evidence>
<dbReference type="RefSeq" id="WP_242178041.1">
    <property type="nucleotide sequence ID" value="NZ_JAKQYM010000004.1"/>
</dbReference>
<dbReference type="EMBL" id="JAKQYM010000004">
    <property type="protein sequence ID" value="MCI2228911.1"/>
    <property type="molecule type" value="Genomic_DNA"/>
</dbReference>
<reference evidence="1" key="1">
    <citation type="submission" date="2022-02" db="EMBL/GenBank/DDBJ databases">
        <title>Polaribacter sp. MSW13, isolated from seawater.</title>
        <authorList>
            <person name="Kristyanto S."/>
            <person name="Jung J."/>
            <person name="Jeon C.O."/>
        </authorList>
    </citation>
    <scope>NUCLEOTIDE SEQUENCE</scope>
    <source>
        <strain evidence="1">MSW13</strain>
    </source>
</reference>
<dbReference type="AlphaFoldDB" id="A0A9X2AIV8"/>
<gene>
    <name evidence="1" type="ORF">MC378_07005</name>
</gene>
<proteinExistence type="predicted"/>
<keyword evidence="2" id="KW-1185">Reference proteome</keyword>